<gene>
    <name evidence="6" type="ORF">ADUPG1_001372</name>
</gene>
<organism evidence="6 7">
    <name type="scientific">Aduncisulcus paluster</name>
    <dbReference type="NCBI Taxonomy" id="2918883"/>
    <lineage>
        <taxon>Eukaryota</taxon>
        <taxon>Metamonada</taxon>
        <taxon>Carpediemonas-like organisms</taxon>
        <taxon>Aduncisulcus</taxon>
    </lineage>
</organism>
<evidence type="ECO:0000256" key="1">
    <source>
        <dbReference type="ARBA" id="ARBA00023015"/>
    </source>
</evidence>
<feature type="region of interest" description="Disordered" evidence="4">
    <location>
        <begin position="1"/>
        <end position="116"/>
    </location>
</feature>
<dbReference type="PANTHER" id="PTHR44688:SF16">
    <property type="entry name" value="DNA-BINDING TRANSCRIPTIONAL ACTIVATOR DEVR_DOSR"/>
    <property type="match status" value="1"/>
</dbReference>
<evidence type="ECO:0000313" key="7">
    <source>
        <dbReference type="Proteomes" id="UP001057375"/>
    </source>
</evidence>
<dbReference type="Pfam" id="PF00196">
    <property type="entry name" value="GerE"/>
    <property type="match status" value="1"/>
</dbReference>
<evidence type="ECO:0000256" key="3">
    <source>
        <dbReference type="ARBA" id="ARBA00023163"/>
    </source>
</evidence>
<proteinExistence type="predicted"/>
<evidence type="ECO:0000256" key="2">
    <source>
        <dbReference type="ARBA" id="ARBA00023125"/>
    </source>
</evidence>
<evidence type="ECO:0000259" key="5">
    <source>
        <dbReference type="PROSITE" id="PS50043"/>
    </source>
</evidence>
<feature type="compositionally biased region" description="Basic and acidic residues" evidence="4">
    <location>
        <begin position="43"/>
        <end position="103"/>
    </location>
</feature>
<keyword evidence="7" id="KW-1185">Reference proteome</keyword>
<protein>
    <submittedName>
        <fullName evidence="6">Isoniazid response ATPase/transcriptional regulator IniR</fullName>
    </submittedName>
</protein>
<evidence type="ECO:0000313" key="6">
    <source>
        <dbReference type="EMBL" id="GKT30084.1"/>
    </source>
</evidence>
<feature type="region of interest" description="Disordered" evidence="4">
    <location>
        <begin position="773"/>
        <end position="800"/>
    </location>
</feature>
<reference evidence="6" key="1">
    <citation type="submission" date="2022-03" db="EMBL/GenBank/DDBJ databases">
        <title>Draft genome sequence of Aduncisulcus paluster, a free-living microaerophilic Fornicata.</title>
        <authorList>
            <person name="Yuyama I."/>
            <person name="Kume K."/>
            <person name="Tamura T."/>
            <person name="Inagaki Y."/>
            <person name="Hashimoto T."/>
        </authorList>
    </citation>
    <scope>NUCLEOTIDE SEQUENCE</scope>
    <source>
        <strain evidence="6">NY0171</strain>
    </source>
</reference>
<feature type="compositionally biased region" description="Low complexity" evidence="4">
    <location>
        <begin position="784"/>
        <end position="796"/>
    </location>
</feature>
<dbReference type="SUPFAM" id="SSF46894">
    <property type="entry name" value="C-terminal effector domain of the bipartite response regulators"/>
    <property type="match status" value="1"/>
</dbReference>
<evidence type="ECO:0000256" key="4">
    <source>
        <dbReference type="SAM" id="MobiDB-lite"/>
    </source>
</evidence>
<sequence length="858" mass="89329">MMVSLTSKESPAPATTTPSVIGAATSPIAGATSTAAPYDDNDDHNTPDNNHDHHDDDHNNDDHHDAADNHHDPTDDDHHDPAPLDVHTAPRDHHPGTAPDPDRSAQLSTPRDNGLSGTFDGIASAITAVTQSLSAGGAVKVLISGTAGSGKTSVLTRVREALSKAGSPAVNHVPETLSGGNIGPFVIDDADSLTDRQLDTLRAVVENDPAAVVVVAATPRRNSALRALFQALERESPSITLDPVNAGDIARLVPRSAALAEEIAAATGGVLALTAAAIDHLGDPYPLESALRAIDSRIDETLRRLSQSAQSVVLLMSLDAGIGASDIAAALALSDAEELVDEALASGLVAGPGHVAFAARVHGCAARLLGAARHLDLERSLLRTQLEIGSVSTDLALALVAHGLRDRDIAALLSDWATTESDPLSAADLYRAALAAGVRIAAAIACHNGDSGQAAALYSWLGADMDGLTALTAAPVFVGTGQLVSARKSLEDNASAPPTTSATAMRNAALGVIATAALAALTMLHSGDTTRARSILTDAIRTDRPHDVFGVRHRLLVAWIAMLSGDLAGATQWLPGAEAELSRRDRLFAESLRTGIARRHGDTGPLRQHWQASMDALSAYSIDVYTLLPVGELWVAAARLRTLDAMAHHVDRAFAVLAQLGDPIAWSAPLRWAGVHAAILTNSPESLAPHGQALAAAAGSSPYARALATAGRTWLRVLANQVDGAEVDSAARMLTDTGLGWDATRLASQAALHANDPKVAAAMLALARDLRTPSAATDGSDGKSPPTSAAHSPASTRLSDREREVAELLLRGLPYRDIGAQLFISAKTVEHHVARIRRRLGAESRSDMFSMLRAILAS</sequence>
<keyword evidence="2" id="KW-0238">DNA-binding</keyword>
<comment type="caution">
    <text evidence="6">The sequence shown here is derived from an EMBL/GenBank/DDBJ whole genome shotgun (WGS) entry which is preliminary data.</text>
</comment>
<dbReference type="PRINTS" id="PR00038">
    <property type="entry name" value="HTHLUXR"/>
</dbReference>
<name>A0ABQ5KFB9_9EUKA</name>
<dbReference type="CDD" id="cd06170">
    <property type="entry name" value="LuxR_C_like"/>
    <property type="match status" value="1"/>
</dbReference>
<dbReference type="PROSITE" id="PS50043">
    <property type="entry name" value="HTH_LUXR_2"/>
    <property type="match status" value="1"/>
</dbReference>
<dbReference type="InterPro" id="IPR027417">
    <property type="entry name" value="P-loop_NTPase"/>
</dbReference>
<dbReference type="InterPro" id="IPR000792">
    <property type="entry name" value="Tscrpt_reg_LuxR_C"/>
</dbReference>
<dbReference type="PROSITE" id="PS00622">
    <property type="entry name" value="HTH_LUXR_1"/>
    <property type="match status" value="1"/>
</dbReference>
<keyword evidence="1" id="KW-0805">Transcription regulation</keyword>
<dbReference type="Gene3D" id="1.10.10.10">
    <property type="entry name" value="Winged helix-like DNA-binding domain superfamily/Winged helix DNA-binding domain"/>
    <property type="match status" value="1"/>
</dbReference>
<dbReference type="InterPro" id="IPR016032">
    <property type="entry name" value="Sig_transdc_resp-reg_C-effctor"/>
</dbReference>
<dbReference type="InterPro" id="IPR036388">
    <property type="entry name" value="WH-like_DNA-bd_sf"/>
</dbReference>
<dbReference type="Proteomes" id="UP001057375">
    <property type="component" value="Unassembled WGS sequence"/>
</dbReference>
<dbReference type="PANTHER" id="PTHR44688">
    <property type="entry name" value="DNA-BINDING TRANSCRIPTIONAL ACTIVATOR DEVR_DOSR"/>
    <property type="match status" value="1"/>
</dbReference>
<accession>A0ABQ5KFB9</accession>
<dbReference type="SUPFAM" id="SSF52540">
    <property type="entry name" value="P-loop containing nucleoside triphosphate hydrolases"/>
    <property type="match status" value="1"/>
</dbReference>
<feature type="domain" description="HTH luxR-type" evidence="5">
    <location>
        <begin position="791"/>
        <end position="856"/>
    </location>
</feature>
<dbReference type="SMART" id="SM00421">
    <property type="entry name" value="HTH_LUXR"/>
    <property type="match status" value="1"/>
</dbReference>
<dbReference type="EMBL" id="BQXS01001103">
    <property type="protein sequence ID" value="GKT30084.1"/>
    <property type="molecule type" value="Genomic_DNA"/>
</dbReference>
<keyword evidence="3" id="KW-0804">Transcription</keyword>
<feature type="compositionally biased region" description="Polar residues" evidence="4">
    <location>
        <begin position="1"/>
        <end position="19"/>
    </location>
</feature>